<evidence type="ECO:0000256" key="1">
    <source>
        <dbReference type="SAM" id="MobiDB-lite"/>
    </source>
</evidence>
<feature type="compositionally biased region" description="Polar residues" evidence="1">
    <location>
        <begin position="197"/>
        <end position="217"/>
    </location>
</feature>
<dbReference type="OrthoDB" id="2898509at2759"/>
<dbReference type="Proteomes" id="UP001149163">
    <property type="component" value="Unassembled WGS sequence"/>
</dbReference>
<accession>A0A9W9IB89</accession>
<feature type="compositionally biased region" description="Low complexity" evidence="1">
    <location>
        <begin position="146"/>
        <end position="155"/>
    </location>
</feature>
<reference evidence="2" key="2">
    <citation type="journal article" date="2023" name="IMA Fungus">
        <title>Comparative genomic study of the Penicillium genus elucidates a diverse pangenome and 15 lateral gene transfer events.</title>
        <authorList>
            <person name="Petersen C."/>
            <person name="Sorensen T."/>
            <person name="Nielsen M.R."/>
            <person name="Sondergaard T.E."/>
            <person name="Sorensen J.L."/>
            <person name="Fitzpatrick D.A."/>
            <person name="Frisvad J.C."/>
            <person name="Nielsen K.L."/>
        </authorList>
    </citation>
    <scope>NUCLEOTIDE SEQUENCE</scope>
    <source>
        <strain evidence="2">IBT 26290</strain>
    </source>
</reference>
<dbReference type="AlphaFoldDB" id="A0A9W9IB89"/>
<name>A0A9W9IB89_9EURO</name>
<feature type="region of interest" description="Disordered" evidence="1">
    <location>
        <begin position="135"/>
        <end position="223"/>
    </location>
</feature>
<protein>
    <recommendedName>
        <fullName evidence="4">ZZ-type domain-containing protein</fullName>
    </recommendedName>
</protein>
<keyword evidence="3" id="KW-1185">Reference proteome</keyword>
<feature type="region of interest" description="Disordered" evidence="1">
    <location>
        <begin position="79"/>
        <end position="121"/>
    </location>
</feature>
<reference evidence="2" key="1">
    <citation type="submission" date="2022-11" db="EMBL/GenBank/DDBJ databases">
        <authorList>
            <person name="Petersen C."/>
        </authorList>
    </citation>
    <scope>NUCLEOTIDE SEQUENCE</scope>
    <source>
        <strain evidence="2">IBT 26290</strain>
    </source>
</reference>
<evidence type="ECO:0008006" key="4">
    <source>
        <dbReference type="Google" id="ProtNLM"/>
    </source>
</evidence>
<sequence length="433" mass="49183">MPLIPRFHAVVPPEAVFIHEEASVVRVGAMLFRKVTDAGQGTIYEELCDKVLEDGWEDIICRGDFLVLCRRRKSTAAHKPLTEEKKRQRVQAMRQRMKTVHARQDRLLSKSSSRDSRQIMSSMRRQIARDILGGHASDLEVDTDSSETGSDSSSSNGLPDFPSAEESWSEEFESEHDLLENISEGDSAESDLDLESCPSSSTDSDIESRISNNSGGSSELGDTESLESHVNLSSCFESEGTESSFESDEDSITEFTPVSPSFENKNSVKINDHGVPNICCDMCVNISLRIWYHCVHCEDDSFDLCQRCEREGRWCFDLDHQLYRYVARKPVGVISRRSFTIRQEIAILRLDQKTPKLLFHLHKKYRDVIYGSPPVIHACHPLVVWPLSGSRLLFADFENNKFFEYKIASYTRRKCEPFPSVLLSPSERIRILG</sequence>
<dbReference type="RefSeq" id="XP_056546066.1">
    <property type="nucleotide sequence ID" value="XM_056682460.1"/>
</dbReference>
<dbReference type="GeneID" id="81421636"/>
<dbReference type="EMBL" id="JAPQKN010000001">
    <property type="protein sequence ID" value="KAJ5174458.1"/>
    <property type="molecule type" value="Genomic_DNA"/>
</dbReference>
<gene>
    <name evidence="2" type="ORF">N7482_000335</name>
</gene>
<evidence type="ECO:0000313" key="2">
    <source>
        <dbReference type="EMBL" id="KAJ5174458.1"/>
    </source>
</evidence>
<feature type="compositionally biased region" description="Basic and acidic residues" evidence="1">
    <location>
        <begin position="102"/>
        <end position="117"/>
    </location>
</feature>
<proteinExistence type="predicted"/>
<dbReference type="SUPFAM" id="SSF57850">
    <property type="entry name" value="RING/U-box"/>
    <property type="match status" value="1"/>
</dbReference>
<evidence type="ECO:0000313" key="3">
    <source>
        <dbReference type="Proteomes" id="UP001149163"/>
    </source>
</evidence>
<comment type="caution">
    <text evidence="2">The sequence shown here is derived from an EMBL/GenBank/DDBJ whole genome shotgun (WGS) entry which is preliminary data.</text>
</comment>
<organism evidence="2 3">
    <name type="scientific">Penicillium canariense</name>
    <dbReference type="NCBI Taxonomy" id="189055"/>
    <lineage>
        <taxon>Eukaryota</taxon>
        <taxon>Fungi</taxon>
        <taxon>Dikarya</taxon>
        <taxon>Ascomycota</taxon>
        <taxon>Pezizomycotina</taxon>
        <taxon>Eurotiomycetes</taxon>
        <taxon>Eurotiomycetidae</taxon>
        <taxon>Eurotiales</taxon>
        <taxon>Aspergillaceae</taxon>
        <taxon>Penicillium</taxon>
    </lineage>
</organism>